<dbReference type="SMART" id="SM00324">
    <property type="entry name" value="RhoGAP"/>
    <property type="match status" value="1"/>
</dbReference>
<dbReference type="CTD" id="108696075"/>
<dbReference type="GeneID" id="108696075"/>
<feature type="coiled-coil region" evidence="2">
    <location>
        <begin position="557"/>
        <end position="624"/>
    </location>
</feature>
<keyword evidence="5" id="KW-1185">Reference proteome</keyword>
<feature type="compositionally biased region" description="Polar residues" evidence="3">
    <location>
        <begin position="254"/>
        <end position="281"/>
    </location>
</feature>
<feature type="region of interest" description="Disordered" evidence="3">
    <location>
        <begin position="521"/>
        <end position="550"/>
    </location>
</feature>
<evidence type="ECO:0000256" key="2">
    <source>
        <dbReference type="SAM" id="Coils"/>
    </source>
</evidence>
<dbReference type="PROSITE" id="PS50238">
    <property type="entry name" value="RHOGAP"/>
    <property type="match status" value="1"/>
</dbReference>
<gene>
    <name evidence="6" type="primary">LOC108696075</name>
</gene>
<feature type="compositionally biased region" description="Polar residues" evidence="3">
    <location>
        <begin position="235"/>
        <end position="246"/>
    </location>
</feature>
<dbReference type="SUPFAM" id="SSF48350">
    <property type="entry name" value="GTPase activation domain, GAP"/>
    <property type="match status" value="1"/>
</dbReference>
<dbReference type="InterPro" id="IPR039102">
    <property type="entry name" value="FAM13"/>
</dbReference>
<dbReference type="GO" id="GO:0007165">
    <property type="term" value="P:signal transduction"/>
    <property type="evidence" value="ECO:0007669"/>
    <property type="project" value="InterPro"/>
</dbReference>
<dbReference type="Pfam" id="PF00620">
    <property type="entry name" value="RhoGAP"/>
    <property type="match status" value="1"/>
</dbReference>
<dbReference type="PANTHER" id="PTHR15904:SF19">
    <property type="entry name" value="PROTEIN FAM13C"/>
    <property type="match status" value="1"/>
</dbReference>
<feature type="region of interest" description="Disordered" evidence="3">
    <location>
        <begin position="226"/>
        <end position="323"/>
    </location>
</feature>
<dbReference type="AlphaFoldDB" id="A0A8J1L9B8"/>
<evidence type="ECO:0000259" key="4">
    <source>
        <dbReference type="PROSITE" id="PS50238"/>
    </source>
</evidence>
<evidence type="ECO:0000256" key="1">
    <source>
        <dbReference type="ARBA" id="ARBA00007549"/>
    </source>
</evidence>
<dbReference type="Gene3D" id="1.10.555.10">
    <property type="entry name" value="Rho GTPase activation protein"/>
    <property type="match status" value="1"/>
</dbReference>
<dbReference type="PANTHER" id="PTHR15904">
    <property type="entry name" value="FAM13"/>
    <property type="match status" value="1"/>
</dbReference>
<organism evidence="5 6">
    <name type="scientific">Xenopus laevis</name>
    <name type="common">African clawed frog</name>
    <dbReference type="NCBI Taxonomy" id="8355"/>
    <lineage>
        <taxon>Eukaryota</taxon>
        <taxon>Metazoa</taxon>
        <taxon>Chordata</taxon>
        <taxon>Craniata</taxon>
        <taxon>Vertebrata</taxon>
        <taxon>Euteleostomi</taxon>
        <taxon>Amphibia</taxon>
        <taxon>Batrachia</taxon>
        <taxon>Anura</taxon>
        <taxon>Pipoidea</taxon>
        <taxon>Pipidae</taxon>
        <taxon>Xenopodinae</taxon>
        <taxon>Xenopus</taxon>
        <taxon>Xenopus</taxon>
    </lineage>
</organism>
<dbReference type="Proteomes" id="UP000186698">
    <property type="component" value="Chromosome 7L"/>
</dbReference>
<name>A0A8J1L9B8_XENLA</name>
<evidence type="ECO:0000256" key="3">
    <source>
        <dbReference type="SAM" id="MobiDB-lite"/>
    </source>
</evidence>
<dbReference type="OrthoDB" id="185175at2759"/>
<reference evidence="6" key="1">
    <citation type="submission" date="2025-08" db="UniProtKB">
        <authorList>
            <consortium name="RefSeq"/>
        </authorList>
    </citation>
    <scope>IDENTIFICATION</scope>
    <source>
        <strain evidence="6">J_2021</strain>
        <tissue evidence="6">Erythrocytes</tissue>
    </source>
</reference>
<dbReference type="Pfam" id="PF26116">
    <property type="entry name" value="FAM13A"/>
    <property type="match status" value="1"/>
</dbReference>
<protein>
    <submittedName>
        <fullName evidence="6">Protein FAM13C isoform X1</fullName>
    </submittedName>
</protein>
<evidence type="ECO:0000313" key="5">
    <source>
        <dbReference type="Proteomes" id="UP000186698"/>
    </source>
</evidence>
<accession>A0A8J1L9B8</accession>
<evidence type="ECO:0000313" key="6">
    <source>
        <dbReference type="RefSeq" id="XP_041426133.1"/>
    </source>
</evidence>
<proteinExistence type="inferred from homology"/>
<sequence>MGTSSSFLGCKSLSAVQVKRTTNKVSPTATKVFGVSLVQCKVKDTDSIPLVIKDIVEHLSKFGLKHKGLFRICGSVQKVKVLKDKYDKGEKVTLEKEGDIDAIAGLLKVFLKELPEGVVPEHSHHFFIFAYKAHKDNPDQCTKQLKELIASLHRAHRNVLLYICTFLIRVASYSDMNSMTLENLSVVFGPSVFRVPFSKNVHEDQMLCNAILLHVLRNQERIAEGSLNPEVSGRHTPSIQNTQPISPTEEMPHNRNSFRSSSKNTFGLQENSFGSSSTAVTETEGESSSLHEDQTVCSKLRDENNKENYPERVPDLEDGASSSWDVPPHLDKKMFDGPTRHGVGILQTKQPKFKSHEGNQESENVIQCLAESWPTKGLASHDHPHHVPLRGAAEYPARNSPIMRAQQKEPAEPLQFVTENPFLKLQAPEPDLCPAFLPCQEEVVRAHCSKETPSPLAQCVPSDCANHTEPVSVHWDSQSDADHGTDDHRSFGTSRLLFHITDGDNPLLSPRCSIFSQSQRYNLDPESAPSPPSTQPFMMPRSSSRSNCEVSKEPLTVVQLTKQIQSLKRKIRKYEEKFELEKNYRPSHTDKTSNPEVLKWMNDLAKARKQLKELKLKISEGQSVARGLQSSKLEEVCVPSIGVEPAEASSAALCSVEDTVETVWNRLKEKRQLLNFPETFKGTKQERSLMKPLYDRYRIIKQLLSTASLIPTIHEEEDSDDDCSQRGNEYTLAAESDSAVDEAFVYYSAELEPTFASTLDDRPIRQPAFSMSNLHEASMSNFKFMPELLDQLRETRAHKKRLRKALREFEEHFLRQTGRSVQKEDRIPMAEDYCEYKQIKAKLRLLEVLISKQDVSKTI</sequence>
<keyword evidence="2" id="KW-0175">Coiled coil</keyword>
<dbReference type="InterPro" id="IPR059029">
    <property type="entry name" value="FAM13A_dom"/>
</dbReference>
<feature type="compositionally biased region" description="Basic and acidic residues" evidence="3">
    <location>
        <begin position="289"/>
        <end position="315"/>
    </location>
</feature>
<feature type="domain" description="Rho-GAP" evidence="4">
    <location>
        <begin position="35"/>
        <end position="223"/>
    </location>
</feature>
<comment type="similarity">
    <text evidence="1">Belongs to the FAM13 family.</text>
</comment>
<dbReference type="InterPro" id="IPR000198">
    <property type="entry name" value="RhoGAP_dom"/>
</dbReference>
<dbReference type="RefSeq" id="XP_041426133.1">
    <property type="nucleotide sequence ID" value="XM_041570199.1"/>
</dbReference>
<dbReference type="InterPro" id="IPR008936">
    <property type="entry name" value="Rho_GTPase_activation_prot"/>
</dbReference>